<gene>
    <name evidence="5" type="ORF">EV688_12334</name>
</gene>
<feature type="region of interest" description="Disordered" evidence="4">
    <location>
        <begin position="151"/>
        <end position="181"/>
    </location>
</feature>
<evidence type="ECO:0000256" key="1">
    <source>
        <dbReference type="ARBA" id="ARBA00022670"/>
    </source>
</evidence>
<keyword evidence="6" id="KW-1185">Reference proteome</keyword>
<evidence type="ECO:0008006" key="7">
    <source>
        <dbReference type="Google" id="ProtNLM"/>
    </source>
</evidence>
<dbReference type="PANTHER" id="PTHR43270">
    <property type="entry name" value="BETA-ALA-HIS DIPEPTIDASE"/>
    <property type="match status" value="1"/>
</dbReference>
<evidence type="ECO:0000256" key="3">
    <source>
        <dbReference type="ARBA" id="ARBA00022801"/>
    </source>
</evidence>
<dbReference type="EMBL" id="SLWX01000023">
    <property type="protein sequence ID" value="TCO71101.1"/>
    <property type="molecule type" value="Genomic_DNA"/>
</dbReference>
<evidence type="ECO:0000256" key="4">
    <source>
        <dbReference type="SAM" id="MobiDB-lite"/>
    </source>
</evidence>
<dbReference type="PANTHER" id="PTHR43270:SF12">
    <property type="entry name" value="SUCCINYL-DIAMINOPIMELATE DESUCCINYLASE"/>
    <property type="match status" value="1"/>
</dbReference>
<sequence>MPLSAVLHGFHSVWLRSAAVQSAARALLGGALLSLMGAGVTMAQDGASIARDFHRQHAPEIITDFADFLRLPNVASNLDDMAANARFIERYIAARGFTSRVVSAGGAPYVIAERPGSPGAPTVLIYAHFDGQPVVPDDWVSPPFAPTLWSAMPGSPRSAAQGSRPASLRSRVAPHGASRGR</sequence>
<keyword evidence="3" id="KW-0378">Hydrolase</keyword>
<dbReference type="GO" id="GO:0006508">
    <property type="term" value="P:proteolysis"/>
    <property type="evidence" value="ECO:0007669"/>
    <property type="project" value="UniProtKB-KW"/>
</dbReference>
<dbReference type="GO" id="GO:0008233">
    <property type="term" value="F:peptidase activity"/>
    <property type="evidence" value="ECO:0007669"/>
    <property type="project" value="UniProtKB-KW"/>
</dbReference>
<accession>A0A4R2KC56</accession>
<evidence type="ECO:0000256" key="2">
    <source>
        <dbReference type="ARBA" id="ARBA00022723"/>
    </source>
</evidence>
<dbReference type="Proteomes" id="UP000294980">
    <property type="component" value="Unassembled WGS sequence"/>
</dbReference>
<dbReference type="RefSeq" id="WP_162884007.1">
    <property type="nucleotide sequence ID" value="NZ_QQSW01000030.1"/>
</dbReference>
<comment type="caution">
    <text evidence="5">The sequence shown here is derived from an EMBL/GenBank/DDBJ whole genome shotgun (WGS) entry which is preliminary data.</text>
</comment>
<name>A0A4R2KC56_9GAMM</name>
<dbReference type="InterPro" id="IPR051458">
    <property type="entry name" value="Cyt/Met_Dipeptidase"/>
</dbReference>
<dbReference type="SUPFAM" id="SSF53187">
    <property type="entry name" value="Zn-dependent exopeptidases"/>
    <property type="match status" value="1"/>
</dbReference>
<reference evidence="5 6" key="1">
    <citation type="submission" date="2019-03" db="EMBL/GenBank/DDBJ databases">
        <title>Genomic Encyclopedia of Type Strains, Phase IV (KMG-IV): sequencing the most valuable type-strain genomes for metagenomic binning, comparative biology and taxonomic classification.</title>
        <authorList>
            <person name="Goeker M."/>
        </authorList>
    </citation>
    <scope>NUCLEOTIDE SEQUENCE [LARGE SCALE GENOMIC DNA]</scope>
    <source>
        <strain evidence="5 6">DSM 23344</strain>
    </source>
</reference>
<dbReference type="Gene3D" id="3.40.630.10">
    <property type="entry name" value="Zn peptidases"/>
    <property type="match status" value="1"/>
</dbReference>
<evidence type="ECO:0000313" key="5">
    <source>
        <dbReference type="EMBL" id="TCO71101.1"/>
    </source>
</evidence>
<dbReference type="AlphaFoldDB" id="A0A4R2KC56"/>
<organism evidence="5 6">
    <name type="scientific">Chromatocurvus halotolerans</name>
    <dbReference type="NCBI Taxonomy" id="1132028"/>
    <lineage>
        <taxon>Bacteria</taxon>
        <taxon>Pseudomonadati</taxon>
        <taxon>Pseudomonadota</taxon>
        <taxon>Gammaproteobacteria</taxon>
        <taxon>Cellvibrionales</taxon>
        <taxon>Halieaceae</taxon>
        <taxon>Chromatocurvus</taxon>
    </lineage>
</organism>
<protein>
    <recommendedName>
        <fullName evidence="7">Peptidase M20/M25/M40-like protein</fullName>
    </recommendedName>
</protein>
<keyword evidence="2" id="KW-0479">Metal-binding</keyword>
<proteinExistence type="predicted"/>
<dbReference type="GO" id="GO:0046872">
    <property type="term" value="F:metal ion binding"/>
    <property type="evidence" value="ECO:0007669"/>
    <property type="project" value="UniProtKB-KW"/>
</dbReference>
<evidence type="ECO:0000313" key="6">
    <source>
        <dbReference type="Proteomes" id="UP000294980"/>
    </source>
</evidence>
<keyword evidence="1" id="KW-0645">Protease</keyword>